<evidence type="ECO:0000313" key="1">
    <source>
        <dbReference type="EMBL" id="CAD2216467.1"/>
    </source>
</evidence>
<organism evidence="1 2">
    <name type="scientific">Angomonas deanei</name>
    <dbReference type="NCBI Taxonomy" id="59799"/>
    <lineage>
        <taxon>Eukaryota</taxon>
        <taxon>Discoba</taxon>
        <taxon>Euglenozoa</taxon>
        <taxon>Kinetoplastea</taxon>
        <taxon>Metakinetoplastina</taxon>
        <taxon>Trypanosomatida</taxon>
        <taxon>Trypanosomatidae</taxon>
        <taxon>Strigomonadinae</taxon>
        <taxon>Angomonas</taxon>
    </lineage>
</organism>
<dbReference type="VEuPathDB" id="TriTrypDB:ADEAN_000392900"/>
<dbReference type="AlphaFoldDB" id="A0A7G2CBZ4"/>
<evidence type="ECO:0000313" key="2">
    <source>
        <dbReference type="Proteomes" id="UP000515908"/>
    </source>
</evidence>
<dbReference type="Proteomes" id="UP000515908">
    <property type="component" value="Chromosome 06"/>
</dbReference>
<accession>A0A7G2CBZ4</accession>
<sequence>MFLFQNISQYTDYFRESPPLALAAINSDARECGERHEEGVLGCNIISDACGRRRTFKVNSRDIACLEHSQWWMERQRDCPLQIIVEFSGTKSLKDIPKCETVSRRLSDGKVEHTFDLYIEGVESLLPFAFLLKRSEVVVLNVCVLNTLRGAFTRGPLLTCPKLTSVTGSFLSRCGFTGGIGKTSKSE</sequence>
<keyword evidence="2" id="KW-1185">Reference proteome</keyword>
<protein>
    <submittedName>
        <fullName evidence="1">Uncharacterized protein</fullName>
    </submittedName>
</protein>
<proteinExistence type="predicted"/>
<reference evidence="1 2" key="1">
    <citation type="submission" date="2020-08" db="EMBL/GenBank/DDBJ databases">
        <authorList>
            <person name="Newling K."/>
            <person name="Davey J."/>
            <person name="Forrester S."/>
        </authorList>
    </citation>
    <scope>NUCLEOTIDE SEQUENCE [LARGE SCALE GENOMIC DNA]</scope>
    <source>
        <strain evidence="2">Crithidia deanei Carvalho (ATCC PRA-265)</strain>
    </source>
</reference>
<gene>
    <name evidence="1" type="ORF">ADEAN_000392900</name>
</gene>
<name>A0A7G2CBZ4_9TRYP</name>
<dbReference type="EMBL" id="LR877150">
    <property type="protein sequence ID" value="CAD2216467.1"/>
    <property type="molecule type" value="Genomic_DNA"/>
</dbReference>